<gene>
    <name evidence="2" type="ORF">GCM10009601_41710</name>
</gene>
<dbReference type="RefSeq" id="WP_344014613.1">
    <property type="nucleotide sequence ID" value="NZ_BAAAIZ010000063.1"/>
</dbReference>
<keyword evidence="1" id="KW-0732">Signal</keyword>
<dbReference type="EMBL" id="BAAAIZ010000063">
    <property type="protein sequence ID" value="GAA1428451.1"/>
    <property type="molecule type" value="Genomic_DNA"/>
</dbReference>
<keyword evidence="3" id="KW-1185">Reference proteome</keyword>
<organism evidence="2 3">
    <name type="scientific">Streptomyces thermospinosisporus</name>
    <dbReference type="NCBI Taxonomy" id="161482"/>
    <lineage>
        <taxon>Bacteria</taxon>
        <taxon>Bacillati</taxon>
        <taxon>Actinomycetota</taxon>
        <taxon>Actinomycetes</taxon>
        <taxon>Kitasatosporales</taxon>
        <taxon>Streptomycetaceae</taxon>
        <taxon>Streptomyces</taxon>
    </lineage>
</organism>
<feature type="chain" id="PRO_5047480960" evidence="1">
    <location>
        <begin position="30"/>
        <end position="129"/>
    </location>
</feature>
<sequence length="129" mass="14027">MLWSYGARLTTALAAAATLTVSGPLAAHASAVGSTPVRTFEYSIGGATMKIPTGCMFTHIIRGQSRKITYQNAGLDCGFVGALNSGFCNWRIDFAYADTNNRTYRTSRGRTHREWGGRGPGCWCCWPRP</sequence>
<evidence type="ECO:0000256" key="1">
    <source>
        <dbReference type="SAM" id="SignalP"/>
    </source>
</evidence>
<feature type="signal peptide" evidence="1">
    <location>
        <begin position="1"/>
        <end position="29"/>
    </location>
</feature>
<evidence type="ECO:0000313" key="3">
    <source>
        <dbReference type="Proteomes" id="UP001500973"/>
    </source>
</evidence>
<name>A0ABP4JT83_9ACTN</name>
<protein>
    <submittedName>
        <fullName evidence="2">Uncharacterized protein</fullName>
    </submittedName>
</protein>
<comment type="caution">
    <text evidence="2">The sequence shown here is derived from an EMBL/GenBank/DDBJ whole genome shotgun (WGS) entry which is preliminary data.</text>
</comment>
<proteinExistence type="predicted"/>
<reference evidence="3" key="1">
    <citation type="journal article" date="2019" name="Int. J. Syst. Evol. Microbiol.">
        <title>The Global Catalogue of Microorganisms (GCM) 10K type strain sequencing project: providing services to taxonomists for standard genome sequencing and annotation.</title>
        <authorList>
            <consortium name="The Broad Institute Genomics Platform"/>
            <consortium name="The Broad Institute Genome Sequencing Center for Infectious Disease"/>
            <person name="Wu L."/>
            <person name="Ma J."/>
        </authorList>
    </citation>
    <scope>NUCLEOTIDE SEQUENCE [LARGE SCALE GENOMIC DNA]</scope>
    <source>
        <strain evidence="3">JCM 11756</strain>
    </source>
</reference>
<evidence type="ECO:0000313" key="2">
    <source>
        <dbReference type="EMBL" id="GAA1428451.1"/>
    </source>
</evidence>
<dbReference type="Proteomes" id="UP001500973">
    <property type="component" value="Unassembled WGS sequence"/>
</dbReference>
<accession>A0ABP4JT83</accession>